<organism evidence="2 3">
    <name type="scientific">Helcobacillus massiliensis</name>
    <dbReference type="NCBI Taxonomy" id="521392"/>
    <lineage>
        <taxon>Bacteria</taxon>
        <taxon>Bacillati</taxon>
        <taxon>Actinomycetota</taxon>
        <taxon>Actinomycetes</taxon>
        <taxon>Micrococcales</taxon>
        <taxon>Dermabacteraceae</taxon>
        <taxon>Helcobacillus</taxon>
    </lineage>
</organism>
<feature type="transmembrane region" description="Helical" evidence="1">
    <location>
        <begin position="64"/>
        <end position="81"/>
    </location>
</feature>
<feature type="transmembrane region" description="Helical" evidence="1">
    <location>
        <begin position="6"/>
        <end position="25"/>
    </location>
</feature>
<evidence type="ECO:0000313" key="2">
    <source>
        <dbReference type="EMBL" id="MBB3021799.1"/>
    </source>
</evidence>
<dbReference type="Proteomes" id="UP000568050">
    <property type="component" value="Unassembled WGS sequence"/>
</dbReference>
<keyword evidence="1" id="KW-0812">Transmembrane</keyword>
<dbReference type="AlphaFoldDB" id="A0A839QSI5"/>
<evidence type="ECO:0000256" key="1">
    <source>
        <dbReference type="SAM" id="Phobius"/>
    </source>
</evidence>
<protein>
    <submittedName>
        <fullName evidence="2">Putative membrane protein</fullName>
    </submittedName>
</protein>
<sequence>MSGGMLWAAVIAASLLSLGQKWLGYQIPASFLNRPRISRILSLMPIALLAALVATQTLTSGTSVVVDARIVGAAVAVVLLWRRAPFLLVIIAAAAATALTRLLGWG</sequence>
<proteinExistence type="predicted"/>
<reference evidence="2 3" key="1">
    <citation type="submission" date="2020-08" db="EMBL/GenBank/DDBJ databases">
        <title>Sequencing the genomes of 1000 actinobacteria strains.</title>
        <authorList>
            <person name="Klenk H.-P."/>
        </authorList>
    </citation>
    <scope>NUCLEOTIDE SEQUENCE [LARGE SCALE GENOMIC DNA]</scope>
    <source>
        <strain evidence="2 3">DSM 23040</strain>
    </source>
</reference>
<feature type="transmembrane region" description="Helical" evidence="1">
    <location>
        <begin position="37"/>
        <end position="58"/>
    </location>
</feature>
<evidence type="ECO:0000313" key="3">
    <source>
        <dbReference type="Proteomes" id="UP000568050"/>
    </source>
</evidence>
<feature type="transmembrane region" description="Helical" evidence="1">
    <location>
        <begin position="86"/>
        <end position="104"/>
    </location>
</feature>
<comment type="caution">
    <text evidence="2">The sequence shown here is derived from an EMBL/GenBank/DDBJ whole genome shotgun (WGS) entry which is preliminary data.</text>
</comment>
<dbReference type="EMBL" id="JACHWP010000001">
    <property type="protein sequence ID" value="MBB3021799.1"/>
    <property type="molecule type" value="Genomic_DNA"/>
</dbReference>
<keyword evidence="3" id="KW-1185">Reference proteome</keyword>
<dbReference type="Pfam" id="PF05437">
    <property type="entry name" value="AzlD"/>
    <property type="match status" value="1"/>
</dbReference>
<name>A0A839QSI5_9MICO</name>
<keyword evidence="1" id="KW-0472">Membrane</keyword>
<accession>A0A839QSI5</accession>
<keyword evidence="1" id="KW-1133">Transmembrane helix</keyword>
<dbReference type="InterPro" id="IPR008407">
    <property type="entry name" value="Brnchd-chn_aa_trnsp_AzlD"/>
</dbReference>
<gene>
    <name evidence="2" type="ORF">FHX50_000047</name>
</gene>
<dbReference type="RefSeq" id="WP_183373480.1">
    <property type="nucleotide sequence ID" value="NZ_CBCSFZ010000029.1"/>
</dbReference>